<comment type="similarity">
    <text evidence="1">Belongs to the peptidase C48 family.</text>
</comment>
<evidence type="ECO:0000256" key="2">
    <source>
        <dbReference type="ARBA" id="ARBA00022670"/>
    </source>
</evidence>
<keyword evidence="7" id="KW-1185">Reference proteome</keyword>
<dbReference type="SUPFAM" id="SSF54001">
    <property type="entry name" value="Cysteine proteinases"/>
    <property type="match status" value="1"/>
</dbReference>
<dbReference type="PROSITE" id="PS50600">
    <property type="entry name" value="ULP_PROTEASE"/>
    <property type="match status" value="1"/>
</dbReference>
<keyword evidence="2" id="KW-0645">Protease</keyword>
<accession>A0AAD6UYS5</accession>
<dbReference type="Gene3D" id="3.40.395.10">
    <property type="entry name" value="Adenoviral Proteinase, Chain A"/>
    <property type="match status" value="1"/>
</dbReference>
<dbReference type="InterPro" id="IPR003653">
    <property type="entry name" value="Peptidase_C48_C"/>
</dbReference>
<evidence type="ECO:0000256" key="3">
    <source>
        <dbReference type="ARBA" id="ARBA00022801"/>
    </source>
</evidence>
<evidence type="ECO:0000256" key="1">
    <source>
        <dbReference type="ARBA" id="ARBA00005234"/>
    </source>
</evidence>
<evidence type="ECO:0000313" key="6">
    <source>
        <dbReference type="EMBL" id="KAJ7195375.1"/>
    </source>
</evidence>
<dbReference type="InterPro" id="IPR038765">
    <property type="entry name" value="Papain-like_cys_pep_sf"/>
</dbReference>
<dbReference type="GO" id="GO:0019783">
    <property type="term" value="F:ubiquitin-like protein peptidase activity"/>
    <property type="evidence" value="ECO:0007669"/>
    <property type="project" value="UniProtKB-ARBA"/>
</dbReference>
<reference evidence="6" key="1">
    <citation type="submission" date="2023-03" db="EMBL/GenBank/DDBJ databases">
        <title>Massive genome expansion in bonnet fungi (Mycena s.s.) driven by repeated elements and novel gene families across ecological guilds.</title>
        <authorList>
            <consortium name="Lawrence Berkeley National Laboratory"/>
            <person name="Harder C.B."/>
            <person name="Miyauchi S."/>
            <person name="Viragh M."/>
            <person name="Kuo A."/>
            <person name="Thoen E."/>
            <person name="Andreopoulos B."/>
            <person name="Lu D."/>
            <person name="Skrede I."/>
            <person name="Drula E."/>
            <person name="Henrissat B."/>
            <person name="Morin E."/>
            <person name="Kohler A."/>
            <person name="Barry K."/>
            <person name="LaButti K."/>
            <person name="Morin E."/>
            <person name="Salamov A."/>
            <person name="Lipzen A."/>
            <person name="Mereny Z."/>
            <person name="Hegedus B."/>
            <person name="Baldrian P."/>
            <person name="Stursova M."/>
            <person name="Weitz H."/>
            <person name="Taylor A."/>
            <person name="Grigoriev I.V."/>
            <person name="Nagy L.G."/>
            <person name="Martin F."/>
            <person name="Kauserud H."/>
        </authorList>
    </citation>
    <scope>NUCLEOTIDE SEQUENCE</scope>
    <source>
        <strain evidence="6">9144</strain>
    </source>
</reference>
<evidence type="ECO:0000259" key="5">
    <source>
        <dbReference type="PROSITE" id="PS50600"/>
    </source>
</evidence>
<comment type="caution">
    <text evidence="6">The sequence shown here is derived from an EMBL/GenBank/DDBJ whole genome shotgun (WGS) entry which is preliminary data.</text>
</comment>
<dbReference type="EMBL" id="JARJCW010000091">
    <property type="protein sequence ID" value="KAJ7195375.1"/>
    <property type="molecule type" value="Genomic_DNA"/>
</dbReference>
<feature type="region of interest" description="Disordered" evidence="4">
    <location>
        <begin position="468"/>
        <end position="519"/>
    </location>
</feature>
<sequence length="1828" mass="203737">MVDHKPIFDDEDLQKQNKLWNPEEWIGCGLTYRDVPEHVALEAVRLRQIPSEVLSTLPSELLSPAGFFANSNLPSWDPAYDSKDAADVDFDATEPTLVPQKPSDIRLLSVATIRRLDNTFGQAWFDGKKSIRDARDPNNVQHWPLYFLTYAESLRQTCRCWVAWRAAIFWALEEHDDEEPEEVKWRQRTVNLLSSIVGWSGRVGCGLGDLSYEHLAEVLGENMLMGSVVDALVHDIKTRLTIRDGTSSEHIIGDTMFARCMTDGAATSSEHMGYRLIARYTHLLSSDSASRPRYLSFPLHSPPLHWAACMIDLPKQHIHFGDSLQRRRPQALFDELLRWLTEDVGLQKVKITDDLTCGLQKDHVNCGIISANTLAHAILGDTLWDHRHARTYRYRAFCTIASIILRSQEGKNTVLDVPFLDPFETHTDVETPAAAPAVAPATLHASSQVQRLTDEDITEFLNHTEESQYSVPAKRLRKGQDADSNDEGPVKKRTKTDVNPSACSKAFDNPDEHSSTLNGTQPWATKVAVAEHVQLDILESLRTGGQGNSSRHDRVVGILIKHGLFRGNAAKLERLRRECKRDDGDPRPGLDINNPKQVICSRCAKTVQLKAVYEAGRFREHWRKGCKKTPVPNKSITNFFGPKSASFKPVPQKLQPSEFIKHCPGLTGAVHPRIDYYIDHCPASGAGARTINFYVAQLFEEKRGIVSISDPSLSRKERTLAYHHQSLDRDWRIETSPHRASVVATRCLIRFAVYREADVSDNKVVCTACWAVFLRKEFRTAINRNRDKTYQQLIRTPKLYSNPIQYRLMAQYEGLEALLTNPSKLGVMLRFARGVALGHYNDLKVFLGLVETMVLATERRIRGVGMQNFKYPQEWREFGALIRMTSPRSYRSMAQHFRMESERSIQHTTSQRPRFPLGITEKSFEILAQYCQDYGYPSNYPLCFSVDDTKLFPAMQPLYDGPSKTWYLVGLPGAQQLQVKSAAELETLIDRKHNAAPKLRLWSVQIPFPGIPPLAFAVLPIASKVKGSELATYQLEAMDGLVNHKFRFISNVADGAAVERDCQARVATACKKTIFRIEAPLHLNQPAITVPLYDYKGNVFINTQDAPHARKTGRNNFFSGARALVVGDFVAHYKQLYNMAMCVDDPTMYPRDAVRADKQDDNAAVRVYAAATLKKLTEDVEENMGIIVLIFVIGNLVDAYESRTMDHTTRAKNAILGRLFFKTWKLFLCKMGYSLSRYYISNAADKIFDILIDGLLGLIVVHRDCLGKPDIPLLPWKHESMGNERIFAALRDIFPEMSLFQAIVALPHLRATMSAAKQAAFSKASFKKVANGYSLFDVSDDKSVDFLKLAQFPSDAKFKAAYAEALEENDMLWSLLNVNVRCLVDAPAVDMISAPISDDPNCSEHGEDEDTIDSETNAETTDATGNATAPRAGVVDLGVGDELDRALAAVQNATGLLKSEEDEVDACAYAAASLVVDNLSKIDDLPELEDPAQLEQCRKDIARIIKMTPNSIASLLKDLKASFGPSSGPSPEATELHSGTASSLLDVTPSDLIPLVNIRERYQTEHARTGVRNYRPQVQGAVSGATSASQPKSAPTERRLLAQHLQAIMRSADTRKATTGLNRKAITERPEDQRQDDDKLTGNAANAALAAQGRADDTLRRRRHAASGLNCHAHVSEADITHLTPVEAGSFLFVIEKTEILLAKVITIYSKGGGKAGRHDWVPQVTGIGRISYILAQTFEHSGGRSFRRIHRSSSMLGVARFAHLPSGSIILRIPDKVNITSSMAEVSRTTAVLHKNLQEELGGLVRMVTKLNTVQKKGKGSSNQCCG</sequence>
<dbReference type="Proteomes" id="UP001219525">
    <property type="component" value="Unassembled WGS sequence"/>
</dbReference>
<dbReference type="GO" id="GO:0006508">
    <property type="term" value="P:proteolysis"/>
    <property type="evidence" value="ECO:0007669"/>
    <property type="project" value="UniProtKB-KW"/>
</dbReference>
<feature type="domain" description="Ubiquitin-like protease family profile" evidence="5">
    <location>
        <begin position="208"/>
        <end position="377"/>
    </location>
</feature>
<proteinExistence type="inferred from homology"/>
<dbReference type="Pfam" id="PF02902">
    <property type="entry name" value="Peptidase_C48"/>
    <property type="match status" value="1"/>
</dbReference>
<gene>
    <name evidence="6" type="ORF">GGX14DRAFT_575692</name>
</gene>
<evidence type="ECO:0000256" key="4">
    <source>
        <dbReference type="SAM" id="MobiDB-lite"/>
    </source>
</evidence>
<evidence type="ECO:0000313" key="7">
    <source>
        <dbReference type="Proteomes" id="UP001219525"/>
    </source>
</evidence>
<keyword evidence="3" id="KW-0378">Hydrolase</keyword>
<name>A0AAD6UYS5_9AGAR</name>
<protein>
    <recommendedName>
        <fullName evidence="5">Ubiquitin-like protease family profile domain-containing protein</fullName>
    </recommendedName>
</protein>
<organism evidence="6 7">
    <name type="scientific">Mycena pura</name>
    <dbReference type="NCBI Taxonomy" id="153505"/>
    <lineage>
        <taxon>Eukaryota</taxon>
        <taxon>Fungi</taxon>
        <taxon>Dikarya</taxon>
        <taxon>Basidiomycota</taxon>
        <taxon>Agaricomycotina</taxon>
        <taxon>Agaricomycetes</taxon>
        <taxon>Agaricomycetidae</taxon>
        <taxon>Agaricales</taxon>
        <taxon>Marasmiineae</taxon>
        <taxon>Mycenaceae</taxon>
        <taxon>Mycena</taxon>
    </lineage>
</organism>
<dbReference type="GO" id="GO:0008234">
    <property type="term" value="F:cysteine-type peptidase activity"/>
    <property type="evidence" value="ECO:0007669"/>
    <property type="project" value="InterPro"/>
</dbReference>